<sequence>MSDPTPSDNMPSTSQSRVKVASTSRRLRNMQSKSIEWLHQTVPDEKAAVQFLRGKGLLHSERLCPSCGQRMRPGRGGMTWSCFKRSCRKDGSVCTGTWFGGKCTNSAAAF</sequence>
<keyword evidence="3" id="KW-1185">Reference proteome</keyword>
<accession>A0A077ZHM5</accession>
<reference evidence="2" key="1">
    <citation type="submission" date="2014-01" db="EMBL/GenBank/DDBJ databases">
        <authorList>
            <person name="Aslett M."/>
        </authorList>
    </citation>
    <scope>NUCLEOTIDE SEQUENCE</scope>
</reference>
<dbReference type="Proteomes" id="UP000030665">
    <property type="component" value="Unassembled WGS sequence"/>
</dbReference>
<reference evidence="2" key="2">
    <citation type="submission" date="2014-03" db="EMBL/GenBank/DDBJ databases">
        <title>The whipworm genome and dual-species transcriptomics of an intimate host-pathogen interaction.</title>
        <authorList>
            <person name="Foth B.J."/>
            <person name="Tsai I.J."/>
            <person name="Reid A.J."/>
            <person name="Bancroft A.J."/>
            <person name="Nichol S."/>
            <person name="Tracey A."/>
            <person name="Holroyd N."/>
            <person name="Cotton J.A."/>
            <person name="Stanley E.J."/>
            <person name="Zarowiecki M."/>
            <person name="Liu J.Z."/>
            <person name="Huckvale T."/>
            <person name="Cooper P.J."/>
            <person name="Grencis R.K."/>
            <person name="Berriman M."/>
        </authorList>
    </citation>
    <scope>NUCLEOTIDE SEQUENCE [LARGE SCALE GENOMIC DNA]</scope>
</reference>
<dbReference type="EMBL" id="HG806772">
    <property type="protein sequence ID" value="CDW59882.1"/>
    <property type="molecule type" value="Genomic_DNA"/>
</dbReference>
<feature type="region of interest" description="Disordered" evidence="1">
    <location>
        <begin position="1"/>
        <end position="26"/>
    </location>
</feature>
<name>A0A077ZHM5_TRITR</name>
<gene>
    <name evidence="2" type="ORF">TTRE_0000822601</name>
</gene>
<dbReference type="AlphaFoldDB" id="A0A077ZHM5"/>
<protein>
    <submittedName>
        <fullName evidence="2">Uncharacterized protein</fullName>
    </submittedName>
</protein>
<proteinExistence type="predicted"/>
<organism evidence="2 3">
    <name type="scientific">Trichuris trichiura</name>
    <name type="common">Whipworm</name>
    <name type="synonym">Trichocephalus trichiurus</name>
    <dbReference type="NCBI Taxonomy" id="36087"/>
    <lineage>
        <taxon>Eukaryota</taxon>
        <taxon>Metazoa</taxon>
        <taxon>Ecdysozoa</taxon>
        <taxon>Nematoda</taxon>
        <taxon>Enoplea</taxon>
        <taxon>Dorylaimia</taxon>
        <taxon>Trichinellida</taxon>
        <taxon>Trichuridae</taxon>
        <taxon>Trichuris</taxon>
    </lineage>
</organism>
<dbReference type="OrthoDB" id="6629194at2759"/>
<evidence type="ECO:0000313" key="2">
    <source>
        <dbReference type="EMBL" id="CDW59882.1"/>
    </source>
</evidence>
<evidence type="ECO:0000313" key="3">
    <source>
        <dbReference type="Proteomes" id="UP000030665"/>
    </source>
</evidence>
<evidence type="ECO:0000256" key="1">
    <source>
        <dbReference type="SAM" id="MobiDB-lite"/>
    </source>
</evidence>